<feature type="compositionally biased region" description="Basic and acidic residues" evidence="1">
    <location>
        <begin position="115"/>
        <end position="162"/>
    </location>
</feature>
<evidence type="ECO:0000313" key="2">
    <source>
        <dbReference type="EMBL" id="CAI4000170.1"/>
    </source>
</evidence>
<proteinExistence type="predicted"/>
<feature type="compositionally biased region" description="Polar residues" evidence="1">
    <location>
        <begin position="1011"/>
        <end position="1028"/>
    </location>
</feature>
<feature type="compositionally biased region" description="Basic and acidic residues" evidence="1">
    <location>
        <begin position="253"/>
        <end position="298"/>
    </location>
</feature>
<feature type="compositionally biased region" description="Basic and acidic residues" evidence="1">
    <location>
        <begin position="46"/>
        <end position="70"/>
    </location>
</feature>
<evidence type="ECO:0000256" key="1">
    <source>
        <dbReference type="SAM" id="MobiDB-lite"/>
    </source>
</evidence>
<accession>A0A9P1CYV2</accession>
<comment type="caution">
    <text evidence="2">The sequence shown here is derived from an EMBL/GenBank/DDBJ whole genome shotgun (WGS) entry which is preliminary data.</text>
</comment>
<sequence length="1028" mass="115172">MAKTKEKKGSKLAAQLAARKSALKHSASHQKERAPSTASTTASSSEVRKRITGKKAEKVFVYRTPDKSTDSIKSPPPPESLTTKASDEHGKHKKDKAKSKPNNDTGIKKNLKQSNQEDKKSGVHNDKSKGKKDKTKETKETKQTKEAKEKETKEAEAEKAPDFEPMVNGIMEGESSDDGSESERSTLVLGGPHPSADEAEDSPSDEAASDPDSDDNEDEVMEDEEEEEGEDSEDDMSVDTSDDEDATVAPTSVKEKQQAKEKVPKEKNTQKEKKTSKGNEKETEKNDRKEKDKSKESKNTGIGQELSEVSKRAAGHAQANSVTHKKEWDTFSRQLNDRKKLPVQLAEYVNTRKLDLFQIWLENNQNLHESYPQLSQEIWYFPTAASKYAKTDTTADRMSLKGKCNPDSDLLASLTADTGPLAAGAMPALDMGNIEGQKSMCESLAGGAVAKAKPKKAKNEQPAEEVVPESGEARKQAIALRHVQYGGDLVEKLFSHSTQMEKIYSCFQNLFTQPDAKDGKFLKLMALAKEKRGWFETAKAAAKGLLNGLTKKKKPRSKAAARPKDEATPAQSRDQEPTPAVKAFASLGTFGKNNANEVKDSMNIEKVSIPVLLPHEVLHAVWHAGEQQVQDAIHKCVAELVSWSVAWASKGVWPTEGFDGEIFDTTSIRYKLRGQPIAQEWRLAYFGFRYDAKARVQCNLFDRWYQCKLLCEQCMSQRPTPKHDPNMNYQNFKADCPRYLTYMSDQDYRKTAERISPWTSMEGWHMKSCFHDAMHTIYLGIGRDIVSNILADMVDCGVLGPGSLDEQLRRLSLDMHKRFKQEGINCKKLFFTPSNTGLKENKFPELGSMWKAAHVKMVMWYIAQTVSEKAASTGDLILQGGACCIWALTTAIHRMDQCELLMDQSDADYIADHFMDCLLHWQGMKRSCKDAGVKRWGFRPKHHYLEHLSESVRRTRINPRHLSCFQDESYLGSIKHIACKTHAATALLRIFQRLILNLGLRFHEARGGYKNQKSPKPGSSKQQVPSLL</sequence>
<dbReference type="AlphaFoldDB" id="A0A9P1CYV2"/>
<keyword evidence="4" id="KW-1185">Reference proteome</keyword>
<feature type="region of interest" description="Disordered" evidence="1">
    <location>
        <begin position="1007"/>
        <end position="1028"/>
    </location>
</feature>
<name>A0A9P1CYV2_9DINO</name>
<feature type="compositionally biased region" description="Basic residues" evidence="1">
    <location>
        <begin position="1"/>
        <end position="10"/>
    </location>
</feature>
<feature type="region of interest" description="Disordered" evidence="1">
    <location>
        <begin position="1"/>
        <end position="325"/>
    </location>
</feature>
<feature type="compositionally biased region" description="Low complexity" evidence="1">
    <location>
        <begin position="35"/>
        <end position="45"/>
    </location>
</feature>
<evidence type="ECO:0000313" key="4">
    <source>
        <dbReference type="Proteomes" id="UP001152797"/>
    </source>
</evidence>
<dbReference type="EMBL" id="CAMXCT030002746">
    <property type="protein sequence ID" value="CAL4787482.1"/>
    <property type="molecule type" value="Genomic_DNA"/>
</dbReference>
<feature type="region of interest" description="Disordered" evidence="1">
    <location>
        <begin position="547"/>
        <end position="578"/>
    </location>
</feature>
<feature type="compositionally biased region" description="Basic residues" evidence="1">
    <location>
        <begin position="550"/>
        <end position="561"/>
    </location>
</feature>
<evidence type="ECO:0000313" key="3">
    <source>
        <dbReference type="EMBL" id="CAL1153545.1"/>
    </source>
</evidence>
<reference evidence="2" key="1">
    <citation type="submission" date="2022-10" db="EMBL/GenBank/DDBJ databases">
        <authorList>
            <person name="Chen Y."/>
            <person name="Dougan E. K."/>
            <person name="Chan C."/>
            <person name="Rhodes N."/>
            <person name="Thang M."/>
        </authorList>
    </citation>
    <scope>NUCLEOTIDE SEQUENCE</scope>
</reference>
<feature type="compositionally biased region" description="Acidic residues" evidence="1">
    <location>
        <begin position="197"/>
        <end position="246"/>
    </location>
</feature>
<dbReference type="EMBL" id="CAMXCT020002746">
    <property type="protein sequence ID" value="CAL1153545.1"/>
    <property type="molecule type" value="Genomic_DNA"/>
</dbReference>
<reference evidence="3" key="2">
    <citation type="submission" date="2024-04" db="EMBL/GenBank/DDBJ databases">
        <authorList>
            <person name="Chen Y."/>
            <person name="Shah S."/>
            <person name="Dougan E. K."/>
            <person name="Thang M."/>
            <person name="Chan C."/>
        </authorList>
    </citation>
    <scope>NUCLEOTIDE SEQUENCE [LARGE SCALE GENOMIC DNA]</scope>
</reference>
<organism evidence="2">
    <name type="scientific">Cladocopium goreaui</name>
    <dbReference type="NCBI Taxonomy" id="2562237"/>
    <lineage>
        <taxon>Eukaryota</taxon>
        <taxon>Sar</taxon>
        <taxon>Alveolata</taxon>
        <taxon>Dinophyceae</taxon>
        <taxon>Suessiales</taxon>
        <taxon>Symbiodiniaceae</taxon>
        <taxon>Cladocopium</taxon>
    </lineage>
</organism>
<gene>
    <name evidence="2" type="ORF">C1SCF055_LOCUS26309</name>
</gene>
<dbReference type="EMBL" id="CAMXCT010002746">
    <property type="protein sequence ID" value="CAI4000170.1"/>
    <property type="molecule type" value="Genomic_DNA"/>
</dbReference>
<protein>
    <submittedName>
        <fullName evidence="2">Uncharacterized protein</fullName>
    </submittedName>
</protein>
<dbReference type="Proteomes" id="UP001152797">
    <property type="component" value="Unassembled WGS sequence"/>
</dbReference>